<evidence type="ECO:0000256" key="1">
    <source>
        <dbReference type="SAM" id="MobiDB-lite"/>
    </source>
</evidence>
<dbReference type="RefSeq" id="WP_380330555.1">
    <property type="nucleotide sequence ID" value="NZ_JBHYPW010000069.1"/>
</dbReference>
<comment type="caution">
    <text evidence="3">The sequence shown here is derived from an EMBL/GenBank/DDBJ whole genome shotgun (WGS) entry which is preliminary data.</text>
</comment>
<evidence type="ECO:0000313" key="3">
    <source>
        <dbReference type="EMBL" id="MFE1356147.1"/>
    </source>
</evidence>
<proteinExistence type="predicted"/>
<sequence length="109" mass="10354">MTPRRLRPLALLAGGLLAPALLAGCGIRPTAVPVDAGAPASRTACPSELLAPRAPGSAAPSAPAPGTAPAKAPAAASPTASASPSASPSPSADGVFVAPSPEPDPHHCT</sequence>
<evidence type="ECO:0000313" key="4">
    <source>
        <dbReference type="Proteomes" id="UP001599542"/>
    </source>
</evidence>
<name>A0ABW6GTR2_9ACTN</name>
<dbReference type="Proteomes" id="UP001599542">
    <property type="component" value="Unassembled WGS sequence"/>
</dbReference>
<organism evidence="3 4">
    <name type="scientific">Kitasatospora phosalacinea</name>
    <dbReference type="NCBI Taxonomy" id="2065"/>
    <lineage>
        <taxon>Bacteria</taxon>
        <taxon>Bacillati</taxon>
        <taxon>Actinomycetota</taxon>
        <taxon>Actinomycetes</taxon>
        <taxon>Kitasatosporales</taxon>
        <taxon>Streptomycetaceae</taxon>
        <taxon>Kitasatospora</taxon>
    </lineage>
</organism>
<evidence type="ECO:0008006" key="5">
    <source>
        <dbReference type="Google" id="ProtNLM"/>
    </source>
</evidence>
<dbReference type="EMBL" id="JBHYPX010000078">
    <property type="protein sequence ID" value="MFE1356147.1"/>
    <property type="molecule type" value="Genomic_DNA"/>
</dbReference>
<feature type="chain" id="PRO_5046794678" description="Lipoprotein" evidence="2">
    <location>
        <begin position="24"/>
        <end position="109"/>
    </location>
</feature>
<keyword evidence="4" id="KW-1185">Reference proteome</keyword>
<feature type="signal peptide" evidence="2">
    <location>
        <begin position="1"/>
        <end position="23"/>
    </location>
</feature>
<feature type="compositionally biased region" description="Low complexity" evidence="1">
    <location>
        <begin position="51"/>
        <end position="92"/>
    </location>
</feature>
<protein>
    <recommendedName>
        <fullName evidence="5">Lipoprotein</fullName>
    </recommendedName>
</protein>
<keyword evidence="2" id="KW-0732">Signal</keyword>
<dbReference type="PROSITE" id="PS51257">
    <property type="entry name" value="PROKAR_LIPOPROTEIN"/>
    <property type="match status" value="1"/>
</dbReference>
<reference evidence="3 4" key="1">
    <citation type="submission" date="2024-09" db="EMBL/GenBank/DDBJ databases">
        <title>The Natural Products Discovery Center: Release of the First 8490 Sequenced Strains for Exploring Actinobacteria Biosynthetic Diversity.</title>
        <authorList>
            <person name="Kalkreuter E."/>
            <person name="Kautsar S.A."/>
            <person name="Yang D."/>
            <person name="Bader C.D."/>
            <person name="Teijaro C.N."/>
            <person name="Fluegel L."/>
            <person name="Davis C.M."/>
            <person name="Simpson J.R."/>
            <person name="Lauterbach L."/>
            <person name="Steele A.D."/>
            <person name="Gui C."/>
            <person name="Meng S."/>
            <person name="Li G."/>
            <person name="Viehrig K."/>
            <person name="Ye F."/>
            <person name="Su P."/>
            <person name="Kiefer A.F."/>
            <person name="Nichols A."/>
            <person name="Cepeda A.J."/>
            <person name="Yan W."/>
            <person name="Fan B."/>
            <person name="Jiang Y."/>
            <person name="Adhikari A."/>
            <person name="Zheng C.-J."/>
            <person name="Schuster L."/>
            <person name="Cowan T.M."/>
            <person name="Smanski M.J."/>
            <person name="Chevrette M.G."/>
            <person name="De Carvalho L.P.S."/>
            <person name="Shen B."/>
        </authorList>
    </citation>
    <scope>NUCLEOTIDE SEQUENCE [LARGE SCALE GENOMIC DNA]</scope>
    <source>
        <strain evidence="3 4">NPDC058753</strain>
    </source>
</reference>
<feature type="region of interest" description="Disordered" evidence="1">
    <location>
        <begin position="47"/>
        <end position="109"/>
    </location>
</feature>
<accession>A0ABW6GTR2</accession>
<evidence type="ECO:0000256" key="2">
    <source>
        <dbReference type="SAM" id="SignalP"/>
    </source>
</evidence>
<gene>
    <name evidence="3" type="ORF">ACFW6T_29635</name>
</gene>